<evidence type="ECO:0000313" key="2">
    <source>
        <dbReference type="Proteomes" id="UP000828390"/>
    </source>
</evidence>
<name>A0A9D4E1R0_DREPO</name>
<sequence length="213" mass="24358">MSDNLENLIEKIVDAERCFRRACSQIVVLNRQLADLQSRYDMAMKQHARAFRYSLRVRIAVLEGVRNMFYEFASMKADLIVELRKEIQREQEQCDHDESLDDSYYVYDDDEYDLSDSELEYSDFDFSDIDDDADEGAEYNMDASETGALNMSVLVVNANYTEKRPVSALPESVMTGSAITVEEKVPKETDLNGTEISIDSGYLDDSLADEEVL</sequence>
<organism evidence="1 2">
    <name type="scientific">Dreissena polymorpha</name>
    <name type="common">Zebra mussel</name>
    <name type="synonym">Mytilus polymorpha</name>
    <dbReference type="NCBI Taxonomy" id="45954"/>
    <lineage>
        <taxon>Eukaryota</taxon>
        <taxon>Metazoa</taxon>
        <taxon>Spiralia</taxon>
        <taxon>Lophotrochozoa</taxon>
        <taxon>Mollusca</taxon>
        <taxon>Bivalvia</taxon>
        <taxon>Autobranchia</taxon>
        <taxon>Heteroconchia</taxon>
        <taxon>Euheterodonta</taxon>
        <taxon>Imparidentia</taxon>
        <taxon>Neoheterodontei</taxon>
        <taxon>Myida</taxon>
        <taxon>Dreissenoidea</taxon>
        <taxon>Dreissenidae</taxon>
        <taxon>Dreissena</taxon>
    </lineage>
</organism>
<evidence type="ECO:0000313" key="1">
    <source>
        <dbReference type="EMBL" id="KAH3770177.1"/>
    </source>
</evidence>
<comment type="caution">
    <text evidence="1">The sequence shown here is derived from an EMBL/GenBank/DDBJ whole genome shotgun (WGS) entry which is preliminary data.</text>
</comment>
<proteinExistence type="predicted"/>
<keyword evidence="2" id="KW-1185">Reference proteome</keyword>
<gene>
    <name evidence="1" type="ORF">DPMN_171460</name>
</gene>
<dbReference type="AlphaFoldDB" id="A0A9D4E1R0"/>
<reference evidence="1" key="1">
    <citation type="journal article" date="2019" name="bioRxiv">
        <title>The Genome of the Zebra Mussel, Dreissena polymorpha: A Resource for Invasive Species Research.</title>
        <authorList>
            <person name="McCartney M.A."/>
            <person name="Auch B."/>
            <person name="Kono T."/>
            <person name="Mallez S."/>
            <person name="Zhang Y."/>
            <person name="Obille A."/>
            <person name="Becker A."/>
            <person name="Abrahante J.E."/>
            <person name="Garbe J."/>
            <person name="Badalamenti J.P."/>
            <person name="Herman A."/>
            <person name="Mangelson H."/>
            <person name="Liachko I."/>
            <person name="Sullivan S."/>
            <person name="Sone E.D."/>
            <person name="Koren S."/>
            <person name="Silverstein K.A.T."/>
            <person name="Beckman K.B."/>
            <person name="Gohl D.M."/>
        </authorList>
    </citation>
    <scope>NUCLEOTIDE SEQUENCE</scope>
    <source>
        <strain evidence="1">Duluth1</strain>
        <tissue evidence="1">Whole animal</tissue>
    </source>
</reference>
<protein>
    <submittedName>
        <fullName evidence="1">Uncharacterized protein</fullName>
    </submittedName>
</protein>
<accession>A0A9D4E1R0</accession>
<dbReference type="EMBL" id="JAIWYP010000009">
    <property type="protein sequence ID" value="KAH3770177.1"/>
    <property type="molecule type" value="Genomic_DNA"/>
</dbReference>
<dbReference type="Proteomes" id="UP000828390">
    <property type="component" value="Unassembled WGS sequence"/>
</dbReference>
<reference evidence="1" key="2">
    <citation type="submission" date="2020-11" db="EMBL/GenBank/DDBJ databases">
        <authorList>
            <person name="McCartney M.A."/>
            <person name="Auch B."/>
            <person name="Kono T."/>
            <person name="Mallez S."/>
            <person name="Becker A."/>
            <person name="Gohl D.M."/>
            <person name="Silverstein K.A.T."/>
            <person name="Koren S."/>
            <person name="Bechman K.B."/>
            <person name="Herman A."/>
            <person name="Abrahante J.E."/>
            <person name="Garbe J."/>
        </authorList>
    </citation>
    <scope>NUCLEOTIDE SEQUENCE</scope>
    <source>
        <strain evidence="1">Duluth1</strain>
        <tissue evidence="1">Whole animal</tissue>
    </source>
</reference>